<dbReference type="EMBL" id="CAMKVN010021497">
    <property type="protein sequence ID" value="CAI2199489.1"/>
    <property type="molecule type" value="Genomic_DNA"/>
</dbReference>
<dbReference type="OrthoDB" id="14612at2759"/>
<sequence>MKIYLPLIATEDVIVHFIKQQNSTLESGDIIGVLILDDSSQFVTRYLLSEFLAMNPPVLVDNKEI</sequence>
<organism evidence="1 2">
    <name type="scientific">Funneliformis geosporum</name>
    <dbReference type="NCBI Taxonomy" id="1117311"/>
    <lineage>
        <taxon>Eukaryota</taxon>
        <taxon>Fungi</taxon>
        <taxon>Fungi incertae sedis</taxon>
        <taxon>Mucoromycota</taxon>
        <taxon>Glomeromycotina</taxon>
        <taxon>Glomeromycetes</taxon>
        <taxon>Glomerales</taxon>
        <taxon>Glomeraceae</taxon>
        <taxon>Funneliformis</taxon>
    </lineage>
</organism>
<evidence type="ECO:0000313" key="1">
    <source>
        <dbReference type="EMBL" id="CAI2199489.1"/>
    </source>
</evidence>
<gene>
    <name evidence="1" type="ORF">FWILDA_LOCUS19099</name>
</gene>
<dbReference type="Proteomes" id="UP001153678">
    <property type="component" value="Unassembled WGS sequence"/>
</dbReference>
<evidence type="ECO:0000313" key="2">
    <source>
        <dbReference type="Proteomes" id="UP001153678"/>
    </source>
</evidence>
<reference evidence="1" key="1">
    <citation type="submission" date="2022-08" db="EMBL/GenBank/DDBJ databases">
        <authorList>
            <person name="Kallberg Y."/>
            <person name="Tangrot J."/>
            <person name="Rosling A."/>
        </authorList>
    </citation>
    <scope>NUCLEOTIDE SEQUENCE</scope>
    <source>
        <strain evidence="1">Wild A</strain>
    </source>
</reference>
<accession>A0A9W4X0Q5</accession>
<feature type="non-terminal residue" evidence="1">
    <location>
        <position position="65"/>
    </location>
</feature>
<dbReference type="AlphaFoldDB" id="A0A9W4X0Q5"/>
<keyword evidence="2" id="KW-1185">Reference proteome</keyword>
<protein>
    <submittedName>
        <fullName evidence="1">14339_t:CDS:1</fullName>
    </submittedName>
</protein>
<comment type="caution">
    <text evidence="1">The sequence shown here is derived from an EMBL/GenBank/DDBJ whole genome shotgun (WGS) entry which is preliminary data.</text>
</comment>
<name>A0A9W4X0Q5_9GLOM</name>
<proteinExistence type="predicted"/>